<feature type="compositionally biased region" description="Basic and acidic residues" evidence="1">
    <location>
        <begin position="75"/>
        <end position="86"/>
    </location>
</feature>
<dbReference type="EMBL" id="JACSQW010000014">
    <property type="protein sequence ID" value="MBD7895247.1"/>
    <property type="molecule type" value="Genomic_DNA"/>
</dbReference>
<evidence type="ECO:0000256" key="1">
    <source>
        <dbReference type="SAM" id="MobiDB-lite"/>
    </source>
</evidence>
<proteinExistence type="predicted"/>
<sequence length="86" mass="9762">MVENHFILGLYTGTYRCKCGLKIIWWDQALKDGFNSGHGDDPRVRTIMGEDTSSNESNNSEESKENSEDPIINDENNHEAHTGYDN</sequence>
<keyword evidence="3" id="KW-1185">Reference proteome</keyword>
<protein>
    <submittedName>
        <fullName evidence="2">Uncharacterized protein</fullName>
    </submittedName>
</protein>
<accession>A0ABR8PD79</accession>
<evidence type="ECO:0000313" key="2">
    <source>
        <dbReference type="EMBL" id="MBD7895247.1"/>
    </source>
</evidence>
<dbReference type="Proteomes" id="UP000616837">
    <property type="component" value="Unassembled WGS sequence"/>
</dbReference>
<evidence type="ECO:0000313" key="3">
    <source>
        <dbReference type="Proteomes" id="UP000616837"/>
    </source>
</evidence>
<gene>
    <name evidence="2" type="ORF">H9564_05955</name>
</gene>
<name>A0ABR8PD79_9LACO</name>
<feature type="region of interest" description="Disordered" evidence="1">
    <location>
        <begin position="34"/>
        <end position="86"/>
    </location>
</feature>
<dbReference type="RefSeq" id="WP_191684582.1">
    <property type="nucleotide sequence ID" value="NZ_JACSQW010000014.1"/>
</dbReference>
<comment type="caution">
    <text evidence="2">The sequence shown here is derived from an EMBL/GenBank/DDBJ whole genome shotgun (WGS) entry which is preliminary data.</text>
</comment>
<reference evidence="2 3" key="1">
    <citation type="submission" date="2020-08" db="EMBL/GenBank/DDBJ databases">
        <title>A Genomic Blueprint of the Chicken Gut Microbiome.</title>
        <authorList>
            <person name="Gilroy R."/>
            <person name="Ravi A."/>
            <person name="Getino M."/>
            <person name="Pursley I."/>
            <person name="Horton D.L."/>
            <person name="Alikhan N.-F."/>
            <person name="Baker D."/>
            <person name="Gharbi K."/>
            <person name="Hall N."/>
            <person name="Watson M."/>
            <person name="Adriaenssens E.M."/>
            <person name="Foster-Nyarko E."/>
            <person name="Jarju S."/>
            <person name="Secka A."/>
            <person name="Antonio M."/>
            <person name="Oren A."/>
            <person name="Chaudhuri R."/>
            <person name="La Ragione R.M."/>
            <person name="Hildebrand F."/>
            <person name="Pallen M.J."/>
        </authorList>
    </citation>
    <scope>NUCLEOTIDE SEQUENCE [LARGE SCALE GENOMIC DNA]</scope>
    <source>
        <strain evidence="2 3">Sa3CUN2</strain>
    </source>
</reference>
<organism evidence="2 3">
    <name type="scientific">Limosilactobacillus avistercoris</name>
    <dbReference type="NCBI Taxonomy" id="2762243"/>
    <lineage>
        <taxon>Bacteria</taxon>
        <taxon>Bacillati</taxon>
        <taxon>Bacillota</taxon>
        <taxon>Bacilli</taxon>
        <taxon>Lactobacillales</taxon>
        <taxon>Lactobacillaceae</taxon>
        <taxon>Limosilactobacillus</taxon>
    </lineage>
</organism>